<dbReference type="RefSeq" id="WP_345078389.1">
    <property type="nucleotide sequence ID" value="NZ_BAABFA010000005.1"/>
</dbReference>
<dbReference type="SUPFAM" id="SSF143011">
    <property type="entry name" value="RelE-like"/>
    <property type="match status" value="1"/>
</dbReference>
<dbReference type="EMBL" id="BAABFA010000005">
    <property type="protein sequence ID" value="GAA4461473.1"/>
    <property type="molecule type" value="Genomic_DNA"/>
</dbReference>
<comment type="similarity">
    <text evidence="1">Belongs to the RelE toxin family.</text>
</comment>
<keyword evidence="2" id="KW-1277">Toxin-antitoxin system</keyword>
<dbReference type="InterPro" id="IPR035093">
    <property type="entry name" value="RelE/ParE_toxin_dom_sf"/>
</dbReference>
<keyword evidence="4" id="KW-1185">Reference proteome</keyword>
<protein>
    <submittedName>
        <fullName evidence="3">Type II toxin-antitoxin system RelE/ParE family toxin</fullName>
    </submittedName>
</protein>
<sequence>MKRYEIVFSKRAEKDIEKLPAKVVEKIIPEIVALEEDPRPPGCKKLKGFADLWRIRVGNYRVIYVIEDRILLVDIREIGNRKNIYG</sequence>
<comment type="caution">
    <text evidence="3">The sequence shown here is derived from an EMBL/GenBank/DDBJ whole genome shotgun (WGS) entry which is preliminary data.</text>
</comment>
<dbReference type="NCBIfam" id="TIGR02385">
    <property type="entry name" value="RelE_StbE"/>
    <property type="match status" value="1"/>
</dbReference>
<proteinExistence type="inferred from homology"/>
<reference evidence="4" key="1">
    <citation type="journal article" date="2019" name="Int. J. Syst. Evol. Microbiol.">
        <title>The Global Catalogue of Microorganisms (GCM) 10K type strain sequencing project: providing services to taxonomists for standard genome sequencing and annotation.</title>
        <authorList>
            <consortium name="The Broad Institute Genomics Platform"/>
            <consortium name="The Broad Institute Genome Sequencing Center for Infectious Disease"/>
            <person name="Wu L."/>
            <person name="Ma J."/>
        </authorList>
    </citation>
    <scope>NUCLEOTIDE SEQUENCE [LARGE SCALE GENOMIC DNA]</scope>
    <source>
        <strain evidence="4">JCM 32105</strain>
    </source>
</reference>
<evidence type="ECO:0000256" key="2">
    <source>
        <dbReference type="ARBA" id="ARBA00022649"/>
    </source>
</evidence>
<evidence type="ECO:0000256" key="1">
    <source>
        <dbReference type="ARBA" id="ARBA00006226"/>
    </source>
</evidence>
<dbReference type="Gene3D" id="3.30.2310.20">
    <property type="entry name" value="RelE-like"/>
    <property type="match status" value="1"/>
</dbReference>
<dbReference type="Proteomes" id="UP001500067">
    <property type="component" value="Unassembled WGS sequence"/>
</dbReference>
<dbReference type="Pfam" id="PF05016">
    <property type="entry name" value="ParE_toxin"/>
    <property type="match status" value="1"/>
</dbReference>
<accession>A0ABP8N803</accession>
<dbReference type="PANTHER" id="PTHR35601:SF1">
    <property type="entry name" value="TOXIN RELE"/>
    <property type="match status" value="1"/>
</dbReference>
<organism evidence="3 4">
    <name type="scientific">Nemorincola caseinilytica</name>
    <dbReference type="NCBI Taxonomy" id="2054315"/>
    <lineage>
        <taxon>Bacteria</taxon>
        <taxon>Pseudomonadati</taxon>
        <taxon>Bacteroidota</taxon>
        <taxon>Chitinophagia</taxon>
        <taxon>Chitinophagales</taxon>
        <taxon>Chitinophagaceae</taxon>
        <taxon>Nemorincola</taxon>
    </lineage>
</organism>
<evidence type="ECO:0000313" key="4">
    <source>
        <dbReference type="Proteomes" id="UP001500067"/>
    </source>
</evidence>
<gene>
    <name evidence="3" type="ORF">GCM10023093_06200</name>
</gene>
<dbReference type="PANTHER" id="PTHR35601">
    <property type="entry name" value="TOXIN RELE"/>
    <property type="match status" value="1"/>
</dbReference>
<dbReference type="InterPro" id="IPR007712">
    <property type="entry name" value="RelE/ParE_toxin"/>
</dbReference>
<name>A0ABP8N803_9BACT</name>
<evidence type="ECO:0000313" key="3">
    <source>
        <dbReference type="EMBL" id="GAA4461473.1"/>
    </source>
</evidence>